<proteinExistence type="predicted"/>
<dbReference type="EMBL" id="JBHTAA010000005">
    <property type="protein sequence ID" value="MFC7203678.1"/>
    <property type="molecule type" value="Genomic_DNA"/>
</dbReference>
<reference evidence="1 2" key="1">
    <citation type="journal article" date="2019" name="Int. J. Syst. Evol. Microbiol.">
        <title>The Global Catalogue of Microorganisms (GCM) 10K type strain sequencing project: providing services to taxonomists for standard genome sequencing and annotation.</title>
        <authorList>
            <consortium name="The Broad Institute Genomics Platform"/>
            <consortium name="The Broad Institute Genome Sequencing Center for Infectious Disease"/>
            <person name="Wu L."/>
            <person name="Ma J."/>
        </authorList>
    </citation>
    <scope>NUCLEOTIDE SEQUENCE [LARGE SCALE GENOMIC DNA]</scope>
    <source>
        <strain evidence="1 2">DSM 29988</strain>
    </source>
</reference>
<dbReference type="Proteomes" id="UP001596481">
    <property type="component" value="Unassembled WGS sequence"/>
</dbReference>
<keyword evidence="2" id="KW-1185">Reference proteome</keyword>
<comment type="caution">
    <text evidence="1">The sequence shown here is derived from an EMBL/GenBank/DDBJ whole genome shotgun (WGS) entry which is preliminary data.</text>
</comment>
<protein>
    <submittedName>
        <fullName evidence="1">ArsR family transcriptional regulator</fullName>
    </submittedName>
</protein>
<gene>
    <name evidence="1" type="ORF">ACFQJC_09140</name>
</gene>
<evidence type="ECO:0000313" key="2">
    <source>
        <dbReference type="Proteomes" id="UP001596481"/>
    </source>
</evidence>
<name>A0ABD5ZFL2_9EURY</name>
<sequence>MTGTSQQPRPSLDTLLDVLSNRFRRRLLVALLEHNPQSDRDTHIPNDGPHDENEVDVLTLQVVHVHLPKLDAAGFVEWNRRANSISKGPRFEEIRPLLELMRDHADELPDDWI</sequence>
<dbReference type="AlphaFoldDB" id="A0ABD5ZFL2"/>
<organism evidence="1 2">
    <name type="scientific">Haloferax namakaokahaiae</name>
    <dbReference type="NCBI Taxonomy" id="1748331"/>
    <lineage>
        <taxon>Archaea</taxon>
        <taxon>Methanobacteriati</taxon>
        <taxon>Methanobacteriota</taxon>
        <taxon>Stenosarchaea group</taxon>
        <taxon>Halobacteria</taxon>
        <taxon>Halobacteriales</taxon>
        <taxon>Haloferacaceae</taxon>
        <taxon>Haloferax</taxon>
    </lineage>
</organism>
<evidence type="ECO:0000313" key="1">
    <source>
        <dbReference type="EMBL" id="MFC7203678.1"/>
    </source>
</evidence>
<accession>A0ABD5ZFL2</accession>
<dbReference type="Gene3D" id="1.10.10.10">
    <property type="entry name" value="Winged helix-like DNA-binding domain superfamily/Winged helix DNA-binding domain"/>
    <property type="match status" value="1"/>
</dbReference>
<dbReference type="RefSeq" id="WP_390223015.1">
    <property type="nucleotide sequence ID" value="NZ_JBHTAA010000005.1"/>
</dbReference>
<dbReference type="InterPro" id="IPR036388">
    <property type="entry name" value="WH-like_DNA-bd_sf"/>
</dbReference>